<dbReference type="Pfam" id="PF16335">
    <property type="entry name" value="GtaA_6_Hairpin"/>
    <property type="match status" value="1"/>
</dbReference>
<evidence type="ECO:0000259" key="1">
    <source>
        <dbReference type="Pfam" id="PF16334"/>
    </source>
</evidence>
<evidence type="ECO:0008006" key="6">
    <source>
        <dbReference type="Google" id="ProtNLM"/>
    </source>
</evidence>
<dbReference type="AlphaFoldDB" id="A0A1E3A3U1"/>
<dbReference type="InterPro" id="IPR032514">
    <property type="entry name" value="GtaA_central"/>
</dbReference>
<dbReference type="InterPro" id="IPR032515">
    <property type="entry name" value="DUF4964"/>
</dbReference>
<dbReference type="PATRIC" id="fig|1432052.4.peg.4664"/>
<evidence type="ECO:0000259" key="2">
    <source>
        <dbReference type="Pfam" id="PF16335"/>
    </source>
</evidence>
<dbReference type="RefSeq" id="WP_069153882.1">
    <property type="nucleotide sequence ID" value="NZ_MCGH01000003.1"/>
</dbReference>
<dbReference type="PANTHER" id="PTHR31987">
    <property type="entry name" value="GLUTAMINASE A-RELATED"/>
    <property type="match status" value="1"/>
</dbReference>
<sequence>MKVKRAASIPLILHDPYFSIWSGTDKLYDSDTVHWCGKRQKIRGYITIDGESFCFMGDKEFHQVIPQTGIELTATGTKYTFENEKVILTAAFTSPLLLEEPVLVSRPCTYVDFEVVRKAGEADVTIDVQISADLVRFTPGAVVGGSYRTDDFSYAVMGKAEQKPLGHSGDNITIDWGYVYLAVQDAFSQVCFDKANEQLMASVKLGTQMGCGTLVAAYDDLLSINYFGDWKKAYWTETYATILDAVGASFADKNSVQDKCRKLDAKIEEQAAAIGGEDYALLCCLSYRHSIAAHKLIADKDGNLVFLSKENDSNGCLGTVDVTYPSVPLYMLYNTEYVKGMLRPVFTFAACDVWEFDFAPHDVGRFPYATGQVYGLAGEKSGSAFDGSNGTVFPFFYQYPAGSRIYDFKYQMPVEECGNMLILTAAVCKLDDSPDFAAPHMEVLKKWCEYLLTYGADPGEQLCTDDFAGHLSHNVNLSAKAIMGIEAFALLARQMGQEEVYGEYHEKAVKMAGDWEKRADAGDHTALSFGDRDSWSLKYNLVWDKFFGSGLFREEVYRKEIDYYIKKSNVYGVPLDSRKEYTKSDWILWCASMTDDREKVDALIAPIAAYVNETPSRVPFSDWYETVTGEYCHFIARSVQGGIFMPMLIHKNGI</sequence>
<dbReference type="Proteomes" id="UP000094067">
    <property type="component" value="Unassembled WGS sequence"/>
</dbReference>
<reference evidence="4 5" key="1">
    <citation type="submission" date="2016-07" db="EMBL/GenBank/DDBJ databases">
        <title>Characterization of isolates of Eisenbergiella tayi derived from blood cultures, using whole genome sequencing.</title>
        <authorList>
            <person name="Burdz T."/>
            <person name="Wiebe D."/>
            <person name="Huynh C."/>
            <person name="Bernard K."/>
        </authorList>
    </citation>
    <scope>NUCLEOTIDE SEQUENCE [LARGE SCALE GENOMIC DNA]</scope>
    <source>
        <strain evidence="4 5">NML 110608</strain>
    </source>
</reference>
<feature type="domain" description="DUF4964" evidence="1">
    <location>
        <begin position="5"/>
        <end position="61"/>
    </location>
</feature>
<dbReference type="InterPro" id="IPR033433">
    <property type="entry name" value="GtaA_N"/>
</dbReference>
<dbReference type="Pfam" id="PF17168">
    <property type="entry name" value="DUF5127"/>
    <property type="match status" value="1"/>
</dbReference>
<protein>
    <recommendedName>
        <fullName evidence="6">Glutaminase</fullName>
    </recommendedName>
</protein>
<proteinExistence type="predicted"/>
<gene>
    <name evidence="4" type="ORF">BEI61_04206</name>
</gene>
<feature type="domain" description="Glutaminase A N-terminal" evidence="3">
    <location>
        <begin position="75"/>
        <end position="194"/>
    </location>
</feature>
<evidence type="ECO:0000313" key="5">
    <source>
        <dbReference type="Proteomes" id="UP000094067"/>
    </source>
</evidence>
<evidence type="ECO:0000259" key="3">
    <source>
        <dbReference type="Pfam" id="PF17168"/>
    </source>
</evidence>
<feature type="domain" description="Glutaminase A central" evidence="2">
    <location>
        <begin position="276"/>
        <end position="646"/>
    </location>
</feature>
<comment type="caution">
    <text evidence="4">The sequence shown here is derived from an EMBL/GenBank/DDBJ whole genome shotgun (WGS) entry which is preliminary data.</text>
</comment>
<evidence type="ECO:0000313" key="4">
    <source>
        <dbReference type="EMBL" id="ODM03410.1"/>
    </source>
</evidence>
<organism evidence="4 5">
    <name type="scientific">Eisenbergiella tayi</name>
    <dbReference type="NCBI Taxonomy" id="1432052"/>
    <lineage>
        <taxon>Bacteria</taxon>
        <taxon>Bacillati</taxon>
        <taxon>Bacillota</taxon>
        <taxon>Clostridia</taxon>
        <taxon>Lachnospirales</taxon>
        <taxon>Lachnospiraceae</taxon>
        <taxon>Eisenbergiella</taxon>
    </lineage>
</organism>
<dbReference type="Pfam" id="PF16334">
    <property type="entry name" value="DUF4964"/>
    <property type="match status" value="1"/>
</dbReference>
<dbReference type="PANTHER" id="PTHR31987:SF1">
    <property type="entry name" value="GLUTAMINASE A"/>
    <property type="match status" value="1"/>
</dbReference>
<accession>A0A1E3A3U1</accession>
<dbReference type="InterPro" id="IPR052743">
    <property type="entry name" value="Glutaminase_GtaA"/>
</dbReference>
<name>A0A1E3A3U1_9FIRM</name>
<dbReference type="EMBL" id="MCGH01000003">
    <property type="protein sequence ID" value="ODM03410.1"/>
    <property type="molecule type" value="Genomic_DNA"/>
</dbReference>